<comment type="caution">
    <text evidence="6">The sequence shown here is derived from an EMBL/GenBank/DDBJ whole genome shotgun (WGS) entry which is preliminary data.</text>
</comment>
<dbReference type="SUPFAM" id="SSF101148">
    <property type="entry name" value="Plant invertase/pectin methylesterase inhibitor"/>
    <property type="match status" value="1"/>
</dbReference>
<evidence type="ECO:0000256" key="4">
    <source>
        <dbReference type="SAM" id="SignalP"/>
    </source>
</evidence>
<proteinExistence type="inferred from homology"/>
<keyword evidence="7" id="KW-1185">Reference proteome</keyword>
<dbReference type="Pfam" id="PF04043">
    <property type="entry name" value="PMEI"/>
    <property type="match status" value="1"/>
</dbReference>
<feature type="chain" id="PRO_5011990068" evidence="4">
    <location>
        <begin position="39"/>
        <end position="199"/>
    </location>
</feature>
<dbReference type="CDD" id="cd15797">
    <property type="entry name" value="PMEI"/>
    <property type="match status" value="1"/>
</dbReference>
<dbReference type="OrthoDB" id="764172at2759"/>
<feature type="signal peptide" evidence="4">
    <location>
        <begin position="1"/>
        <end position="38"/>
    </location>
</feature>
<evidence type="ECO:0000256" key="3">
    <source>
        <dbReference type="ARBA" id="ARBA00038471"/>
    </source>
</evidence>
<dbReference type="InterPro" id="IPR006501">
    <property type="entry name" value="Pectinesterase_inhib_dom"/>
</dbReference>
<reference evidence="6 7" key="1">
    <citation type="journal article" date="2017" name="Mol. Plant">
        <title>The Genome of Medicinal Plant Macleaya cordata Provides New Insights into Benzylisoquinoline Alkaloids Metabolism.</title>
        <authorList>
            <person name="Liu X."/>
            <person name="Liu Y."/>
            <person name="Huang P."/>
            <person name="Ma Y."/>
            <person name="Qing Z."/>
            <person name="Tang Q."/>
            <person name="Cao H."/>
            <person name="Cheng P."/>
            <person name="Zheng Y."/>
            <person name="Yuan Z."/>
            <person name="Zhou Y."/>
            <person name="Liu J."/>
            <person name="Tang Z."/>
            <person name="Zhuo Y."/>
            <person name="Zhang Y."/>
            <person name="Yu L."/>
            <person name="Huang J."/>
            <person name="Yang P."/>
            <person name="Peng Q."/>
            <person name="Zhang J."/>
            <person name="Jiang W."/>
            <person name="Zhang Z."/>
            <person name="Lin K."/>
            <person name="Ro D.K."/>
            <person name="Chen X."/>
            <person name="Xiong X."/>
            <person name="Shang Y."/>
            <person name="Huang S."/>
            <person name="Zeng J."/>
        </authorList>
    </citation>
    <scope>NUCLEOTIDE SEQUENCE [LARGE SCALE GENOMIC DNA]</scope>
    <source>
        <strain evidence="7">cv. BLH2017</strain>
        <tissue evidence="6">Root</tissue>
    </source>
</reference>
<sequence length="199" mass="21013">MASSCNVSRRPSYSSSTLVVYSVSLVFLLMISVNKAAAATNIDASNATAKVCADTKNPPLCIEILNNDQRTASGADVLLIATVTTNLSQINATDTQNYITTLLKSVTAPSAQIIHLKTCSLSFEIVVPNLNLIANILQSGGDYKRAHQLATDAMSHVADCENGFSSPPAIQSPLTDRNNNLGSLVDIVISATNLLSPFT</sequence>
<dbReference type="InterPro" id="IPR052421">
    <property type="entry name" value="PCW_Enzyme_Inhibitor"/>
</dbReference>
<dbReference type="Gene3D" id="1.20.140.40">
    <property type="entry name" value="Invertase/pectin methylesterase inhibitor family protein"/>
    <property type="match status" value="1"/>
</dbReference>
<dbReference type="FunCoup" id="A0A200R1W6">
    <property type="interactions" value="1"/>
</dbReference>
<dbReference type="PANTHER" id="PTHR36710">
    <property type="entry name" value="PECTINESTERASE INHIBITOR-LIKE"/>
    <property type="match status" value="1"/>
</dbReference>
<evidence type="ECO:0000256" key="1">
    <source>
        <dbReference type="ARBA" id="ARBA00022729"/>
    </source>
</evidence>
<evidence type="ECO:0000259" key="5">
    <source>
        <dbReference type="SMART" id="SM00856"/>
    </source>
</evidence>
<dbReference type="InParanoid" id="A0A200R1W6"/>
<keyword evidence="2" id="KW-1015">Disulfide bond</keyword>
<dbReference type="GO" id="GO:0046910">
    <property type="term" value="F:pectinesterase inhibitor activity"/>
    <property type="evidence" value="ECO:0007669"/>
    <property type="project" value="InterPro"/>
</dbReference>
<dbReference type="InterPro" id="IPR034086">
    <property type="entry name" value="PMEI_plant"/>
</dbReference>
<accession>A0A200R1W6</accession>
<dbReference type="EMBL" id="MVGT01000481">
    <property type="protein sequence ID" value="OVA16685.1"/>
    <property type="molecule type" value="Genomic_DNA"/>
</dbReference>
<dbReference type="InterPro" id="IPR035513">
    <property type="entry name" value="Invertase/methylesterase_inhib"/>
</dbReference>
<organism evidence="6 7">
    <name type="scientific">Macleaya cordata</name>
    <name type="common">Five-seeded plume-poppy</name>
    <name type="synonym">Bocconia cordata</name>
    <dbReference type="NCBI Taxonomy" id="56857"/>
    <lineage>
        <taxon>Eukaryota</taxon>
        <taxon>Viridiplantae</taxon>
        <taxon>Streptophyta</taxon>
        <taxon>Embryophyta</taxon>
        <taxon>Tracheophyta</taxon>
        <taxon>Spermatophyta</taxon>
        <taxon>Magnoliopsida</taxon>
        <taxon>Ranunculales</taxon>
        <taxon>Papaveraceae</taxon>
        <taxon>Papaveroideae</taxon>
        <taxon>Macleaya</taxon>
    </lineage>
</organism>
<dbReference type="AlphaFoldDB" id="A0A200R1W6"/>
<dbReference type="SMART" id="SM00856">
    <property type="entry name" value="PMEI"/>
    <property type="match status" value="1"/>
</dbReference>
<evidence type="ECO:0000313" key="6">
    <source>
        <dbReference type="EMBL" id="OVA16685.1"/>
    </source>
</evidence>
<protein>
    <submittedName>
        <fullName evidence="6">Pectinesterase inhibitor domain</fullName>
    </submittedName>
</protein>
<comment type="similarity">
    <text evidence="3">Belongs to the PMEI family.</text>
</comment>
<gene>
    <name evidence="6" type="ORF">BVC80_1543g127</name>
</gene>
<dbReference type="NCBIfam" id="TIGR01614">
    <property type="entry name" value="PME_inhib"/>
    <property type="match status" value="1"/>
</dbReference>
<dbReference type="PANTHER" id="PTHR36710:SF18">
    <property type="entry name" value="PECTINESTERASE INHIBITOR 5-RELATED"/>
    <property type="match status" value="1"/>
</dbReference>
<keyword evidence="1 4" id="KW-0732">Signal</keyword>
<evidence type="ECO:0000313" key="7">
    <source>
        <dbReference type="Proteomes" id="UP000195402"/>
    </source>
</evidence>
<name>A0A200R1W6_MACCD</name>
<dbReference type="Proteomes" id="UP000195402">
    <property type="component" value="Unassembled WGS sequence"/>
</dbReference>
<feature type="domain" description="Pectinesterase inhibitor" evidence="5">
    <location>
        <begin position="43"/>
        <end position="191"/>
    </location>
</feature>
<evidence type="ECO:0000256" key="2">
    <source>
        <dbReference type="ARBA" id="ARBA00023157"/>
    </source>
</evidence>